<dbReference type="InterPro" id="IPR036397">
    <property type="entry name" value="RNaseH_sf"/>
</dbReference>
<evidence type="ECO:0000313" key="1">
    <source>
        <dbReference type="Ensembl" id="ENSKMAP00000012679.1"/>
    </source>
</evidence>
<sequence>MTIRYNAHPHRAGFIRDYLQDLEVERMERPACGPDFNPIQHLLDQLGPHVC</sequence>
<dbReference type="AlphaFoldDB" id="A0A3Q3AMK9"/>
<dbReference type="Gene3D" id="3.30.420.10">
    <property type="entry name" value="Ribonuclease H-like superfamily/Ribonuclease H"/>
    <property type="match status" value="1"/>
</dbReference>
<dbReference type="GeneTree" id="ENSGT00940000178164"/>
<organism evidence="1 2">
    <name type="scientific">Kryptolebias marmoratus</name>
    <name type="common">Mangrove killifish</name>
    <name type="synonym">Rivulus marmoratus</name>
    <dbReference type="NCBI Taxonomy" id="37003"/>
    <lineage>
        <taxon>Eukaryota</taxon>
        <taxon>Metazoa</taxon>
        <taxon>Chordata</taxon>
        <taxon>Craniata</taxon>
        <taxon>Vertebrata</taxon>
        <taxon>Euteleostomi</taxon>
        <taxon>Actinopterygii</taxon>
        <taxon>Neopterygii</taxon>
        <taxon>Teleostei</taxon>
        <taxon>Neoteleostei</taxon>
        <taxon>Acanthomorphata</taxon>
        <taxon>Ovalentaria</taxon>
        <taxon>Atherinomorphae</taxon>
        <taxon>Cyprinodontiformes</taxon>
        <taxon>Rivulidae</taxon>
        <taxon>Kryptolebias</taxon>
    </lineage>
</organism>
<proteinExistence type="predicted"/>
<dbReference type="Proteomes" id="UP000264800">
    <property type="component" value="Unplaced"/>
</dbReference>
<dbReference type="Ensembl" id="ENSKMAT00000012864.1">
    <property type="protein sequence ID" value="ENSKMAP00000012679.1"/>
    <property type="gene ID" value="ENSKMAG00000009504.1"/>
</dbReference>
<dbReference type="GO" id="GO:0003676">
    <property type="term" value="F:nucleic acid binding"/>
    <property type="evidence" value="ECO:0007669"/>
    <property type="project" value="InterPro"/>
</dbReference>
<dbReference type="OMA" id="TIRYNAH"/>
<evidence type="ECO:0000313" key="2">
    <source>
        <dbReference type="Proteomes" id="UP000264800"/>
    </source>
</evidence>
<reference evidence="1" key="1">
    <citation type="submission" date="2025-08" db="UniProtKB">
        <authorList>
            <consortium name="Ensembl"/>
        </authorList>
    </citation>
    <scope>IDENTIFICATION</scope>
</reference>
<keyword evidence="2" id="KW-1185">Reference proteome</keyword>
<name>A0A3Q3AMK9_KRYMA</name>
<reference evidence="1" key="2">
    <citation type="submission" date="2025-09" db="UniProtKB">
        <authorList>
            <consortium name="Ensembl"/>
        </authorList>
    </citation>
    <scope>IDENTIFICATION</scope>
</reference>
<accession>A0A3Q3AMK9</accession>
<protein>
    <submittedName>
        <fullName evidence="1">Uncharacterized protein</fullName>
    </submittedName>
</protein>